<keyword evidence="5" id="KW-0106">Calcium</keyword>
<evidence type="ECO:0000256" key="1">
    <source>
        <dbReference type="ARBA" id="ARBA00001913"/>
    </source>
</evidence>
<protein>
    <submittedName>
        <fullName evidence="8">Arylsulfatase B-like isoform X1</fullName>
    </submittedName>
</protein>
<evidence type="ECO:0000313" key="8">
    <source>
        <dbReference type="EMBL" id="CAB4024043.1"/>
    </source>
</evidence>
<feature type="modified residue" description="3-oxoalanine (Ser)" evidence="7">
    <location>
        <position position="102"/>
    </location>
</feature>
<evidence type="ECO:0000256" key="6">
    <source>
        <dbReference type="ARBA" id="ARBA00023180"/>
    </source>
</evidence>
<comment type="cofactor">
    <cofactor evidence="1">
        <name>Ca(2+)</name>
        <dbReference type="ChEBI" id="CHEBI:29108"/>
    </cofactor>
</comment>
<accession>A0A7D9J8A5</accession>
<dbReference type="GO" id="GO:0046872">
    <property type="term" value="F:metal ion binding"/>
    <property type="evidence" value="ECO:0007669"/>
    <property type="project" value="UniProtKB-KW"/>
</dbReference>
<evidence type="ECO:0000256" key="3">
    <source>
        <dbReference type="ARBA" id="ARBA00022723"/>
    </source>
</evidence>
<keyword evidence="4" id="KW-0378">Hydrolase</keyword>
<dbReference type="Gene3D" id="3.40.720.10">
    <property type="entry name" value="Alkaline Phosphatase, subunit A"/>
    <property type="match status" value="1"/>
</dbReference>
<dbReference type="PANTHER" id="PTHR10342">
    <property type="entry name" value="ARYLSULFATASE"/>
    <property type="match status" value="1"/>
</dbReference>
<dbReference type="Proteomes" id="UP001152795">
    <property type="component" value="Unassembled WGS sequence"/>
</dbReference>
<keyword evidence="3" id="KW-0479">Metal-binding</keyword>
<evidence type="ECO:0000256" key="5">
    <source>
        <dbReference type="ARBA" id="ARBA00022837"/>
    </source>
</evidence>
<dbReference type="PANTHER" id="PTHR10342:SF273">
    <property type="entry name" value="RE14504P"/>
    <property type="match status" value="1"/>
</dbReference>
<dbReference type="CDD" id="cd16029">
    <property type="entry name" value="4-S"/>
    <property type="match status" value="1"/>
</dbReference>
<comment type="PTM">
    <text evidence="7">The conversion to 3-oxoalanine (also known as C-formylglycine, FGly), of a serine or cysteine residue in prokaryotes and of a cysteine residue in eukaryotes, is critical for catalytic activity.</text>
</comment>
<comment type="caution">
    <text evidence="8">The sequence shown here is derived from an EMBL/GenBank/DDBJ whole genome shotgun (WGS) entry which is preliminary data.</text>
</comment>
<keyword evidence="9" id="KW-1185">Reference proteome</keyword>
<dbReference type="AlphaFoldDB" id="A0A7D9J8A5"/>
<dbReference type="InterPro" id="IPR017850">
    <property type="entry name" value="Alkaline_phosphatase_core_sf"/>
</dbReference>
<dbReference type="PROSITE" id="PS00523">
    <property type="entry name" value="SULFATASE_1"/>
    <property type="match status" value="1"/>
</dbReference>
<dbReference type="OrthoDB" id="103349at2759"/>
<gene>
    <name evidence="8" type="ORF">PACLA_8A009438</name>
</gene>
<evidence type="ECO:0000256" key="4">
    <source>
        <dbReference type="ARBA" id="ARBA00022801"/>
    </source>
</evidence>
<feature type="non-terminal residue" evidence="8">
    <location>
        <position position="629"/>
    </location>
</feature>
<name>A0A7D9J8A5_PARCT</name>
<comment type="similarity">
    <text evidence="2">Belongs to the sulfatase family.</text>
</comment>
<proteinExistence type="inferred from homology"/>
<dbReference type="InterPro" id="IPR024607">
    <property type="entry name" value="Sulfatase_CS"/>
</dbReference>
<evidence type="ECO:0000256" key="7">
    <source>
        <dbReference type="PIRSR" id="PIRSR600917-52"/>
    </source>
</evidence>
<dbReference type="SUPFAM" id="SSF53649">
    <property type="entry name" value="Alkaline phosphatase-like"/>
    <property type="match status" value="1"/>
</dbReference>
<dbReference type="InterPro" id="IPR047115">
    <property type="entry name" value="ARSB"/>
</dbReference>
<sequence length="629" mass="71054">NTLINQSFSRLVRKHKIHHKTSPALPGDIPTKMAVVVFVLILALVSPVSPAYTKPHIIMVVADDLGWDDVSFHGSNQIPTPTLDRLAKEGVVLNNYYVSPLSTPSRAAFMTGKYASHLGLQHDDFHNQQPSGLPLSESLLPNRLRELGYSAHGVGKWHLGFFSKEYTPTFRGFDSYFGFWTDTEDYYSHVSYDNGYGLDLRRDLQLVYNESGSYSTELFTKEAKTIIKNYDNKKPLFLYLAHQAVHVGNGDDPLQVPEKYVKQFAGIKDVSRRRFAGMVATIDESLKDLTDALTAKGMMQNTIIVFTTDNGGAAGGYDNSAGSNYPLRGSKNTFWEGGVRGVGFVYSPLLKNKGYKLSHFKIQNGGKFAFCTFAEVSDDFLDDLLNNSVLKNPEKSNKNIEWQFLRPSCKLMLKFILKQLDNSASLSMSKYSINILSITKASFDIPNTMIKKIAPIISPVFTNILKISRVTPIYKYGTITITNPNTLKTTIDKKEVTCALFLDFSKAFDNVNHQILLSKLDKYGETICTDCSKLSFRIFADDTNIFYSNTSIEDVENVMNIEIEKIFRYCATNKLSINLEKTNFMVITNSKEKVRNIRIKNIVKGDFIKYLGIYIDNNLNWEYQIKHVN</sequence>
<dbReference type="InterPro" id="IPR000917">
    <property type="entry name" value="Sulfatase_N"/>
</dbReference>
<organism evidence="8 9">
    <name type="scientific">Paramuricea clavata</name>
    <name type="common">Red gorgonian</name>
    <name type="synonym">Violescent sea-whip</name>
    <dbReference type="NCBI Taxonomy" id="317549"/>
    <lineage>
        <taxon>Eukaryota</taxon>
        <taxon>Metazoa</taxon>
        <taxon>Cnidaria</taxon>
        <taxon>Anthozoa</taxon>
        <taxon>Octocorallia</taxon>
        <taxon>Malacalcyonacea</taxon>
        <taxon>Plexauridae</taxon>
        <taxon>Paramuricea</taxon>
    </lineage>
</organism>
<dbReference type="GO" id="GO:0008484">
    <property type="term" value="F:sulfuric ester hydrolase activity"/>
    <property type="evidence" value="ECO:0007669"/>
    <property type="project" value="InterPro"/>
</dbReference>
<evidence type="ECO:0000313" key="9">
    <source>
        <dbReference type="Proteomes" id="UP001152795"/>
    </source>
</evidence>
<reference evidence="8" key="1">
    <citation type="submission" date="2020-04" db="EMBL/GenBank/DDBJ databases">
        <authorList>
            <person name="Alioto T."/>
            <person name="Alioto T."/>
            <person name="Gomez Garrido J."/>
        </authorList>
    </citation>
    <scope>NUCLEOTIDE SEQUENCE</scope>
    <source>
        <strain evidence="8">A484AB</strain>
    </source>
</reference>
<dbReference type="Pfam" id="PF00884">
    <property type="entry name" value="Sulfatase"/>
    <property type="match status" value="1"/>
</dbReference>
<evidence type="ECO:0000256" key="2">
    <source>
        <dbReference type="ARBA" id="ARBA00008779"/>
    </source>
</evidence>
<feature type="non-terminal residue" evidence="8">
    <location>
        <position position="1"/>
    </location>
</feature>
<dbReference type="EMBL" id="CACRXK020012813">
    <property type="protein sequence ID" value="CAB4024043.1"/>
    <property type="molecule type" value="Genomic_DNA"/>
</dbReference>
<keyword evidence="6" id="KW-0325">Glycoprotein</keyword>